<proteinExistence type="predicted"/>
<dbReference type="GO" id="GO:0008948">
    <property type="term" value="F:oxaloacetate decarboxylase activity"/>
    <property type="evidence" value="ECO:0007669"/>
    <property type="project" value="UniProtKB-EC"/>
</dbReference>
<sequence length="261" mass="28211">MPISVRQKRKAFAKLHEEGCFVLPNPWDLGSLRRLERLGFPAVATTSAGLAWSRGKEDYGITRDEAMEQLHTICPATDLPVNADFENGFADEPEAVARNVQYAAIEGVAGLSIEDWGPAGLYEKPLAAERIRAAREALDEDEDDRHVLLVGRCEAMLHGEARIGPVIERLTAYAEAGADCLYAPGVRQPDHIRAIVRAVAPKPVNVLLMGPEMKVADLAALGVRRVSVGGRLAAAAWKAFDDAARHLAELGCLPASIYGRG</sequence>
<dbReference type="CDD" id="cd00377">
    <property type="entry name" value="ICL_PEPM"/>
    <property type="match status" value="1"/>
</dbReference>
<protein>
    <submittedName>
        <fullName evidence="1">Oxaloacetate decarboxylase</fullName>
        <ecNumber evidence="1">4.1.1.112</ecNumber>
    </submittedName>
</protein>
<gene>
    <name evidence="1" type="ORF">OJF2_03500</name>
</gene>
<dbReference type="PANTHER" id="PTHR42905:SF16">
    <property type="entry name" value="CARBOXYPHOSPHONOENOLPYRUVATE PHOSPHONOMUTASE-LIKE PROTEIN (AFU_ORTHOLOGUE AFUA_5G07230)"/>
    <property type="match status" value="1"/>
</dbReference>
<dbReference type="EMBL" id="CP042997">
    <property type="protein sequence ID" value="QEH31883.1"/>
    <property type="molecule type" value="Genomic_DNA"/>
</dbReference>
<dbReference type="Proteomes" id="UP000324233">
    <property type="component" value="Chromosome"/>
</dbReference>
<dbReference type="InterPro" id="IPR039556">
    <property type="entry name" value="ICL/PEPM"/>
</dbReference>
<reference evidence="1 2" key="1">
    <citation type="submission" date="2019-08" db="EMBL/GenBank/DDBJ databases">
        <title>Deep-cultivation of Planctomycetes and their phenomic and genomic characterization uncovers novel biology.</title>
        <authorList>
            <person name="Wiegand S."/>
            <person name="Jogler M."/>
            <person name="Boedeker C."/>
            <person name="Pinto D."/>
            <person name="Vollmers J."/>
            <person name="Rivas-Marin E."/>
            <person name="Kohn T."/>
            <person name="Peeters S.H."/>
            <person name="Heuer A."/>
            <person name="Rast P."/>
            <person name="Oberbeckmann S."/>
            <person name="Bunk B."/>
            <person name="Jeske O."/>
            <person name="Meyerdierks A."/>
            <person name="Storesund J.E."/>
            <person name="Kallscheuer N."/>
            <person name="Luecker S."/>
            <person name="Lage O.M."/>
            <person name="Pohl T."/>
            <person name="Merkel B.J."/>
            <person name="Hornburger P."/>
            <person name="Mueller R.-W."/>
            <person name="Bruemmer F."/>
            <person name="Labrenz M."/>
            <person name="Spormann A.M."/>
            <person name="Op den Camp H."/>
            <person name="Overmann J."/>
            <person name="Amann R."/>
            <person name="Jetten M.S.M."/>
            <person name="Mascher T."/>
            <person name="Medema M.H."/>
            <person name="Devos D.P."/>
            <person name="Kaster A.-K."/>
            <person name="Ovreas L."/>
            <person name="Rohde M."/>
            <person name="Galperin M.Y."/>
            <person name="Jogler C."/>
        </authorList>
    </citation>
    <scope>NUCLEOTIDE SEQUENCE [LARGE SCALE GENOMIC DNA]</scope>
    <source>
        <strain evidence="1 2">OJF2</strain>
    </source>
</reference>
<dbReference type="KEGG" id="agv:OJF2_03500"/>
<evidence type="ECO:0000313" key="1">
    <source>
        <dbReference type="EMBL" id="QEH31883.1"/>
    </source>
</evidence>
<dbReference type="OrthoDB" id="9780430at2"/>
<accession>A0A5B9VU35</accession>
<name>A0A5B9VU35_9BACT</name>
<dbReference type="SUPFAM" id="SSF51621">
    <property type="entry name" value="Phosphoenolpyruvate/pyruvate domain"/>
    <property type="match status" value="1"/>
</dbReference>
<dbReference type="PANTHER" id="PTHR42905">
    <property type="entry name" value="PHOSPHOENOLPYRUVATE CARBOXYLASE"/>
    <property type="match status" value="1"/>
</dbReference>
<dbReference type="InterPro" id="IPR040442">
    <property type="entry name" value="Pyrv_kinase-like_dom_sf"/>
</dbReference>
<keyword evidence="2" id="KW-1185">Reference proteome</keyword>
<dbReference type="AlphaFoldDB" id="A0A5B9VU35"/>
<dbReference type="Pfam" id="PF13714">
    <property type="entry name" value="PEP_mutase"/>
    <property type="match status" value="1"/>
</dbReference>
<dbReference type="EC" id="4.1.1.112" evidence="1"/>
<dbReference type="InterPro" id="IPR015813">
    <property type="entry name" value="Pyrv/PenolPyrv_kinase-like_dom"/>
</dbReference>
<evidence type="ECO:0000313" key="2">
    <source>
        <dbReference type="Proteomes" id="UP000324233"/>
    </source>
</evidence>
<dbReference type="Gene3D" id="3.20.20.60">
    <property type="entry name" value="Phosphoenolpyruvate-binding domains"/>
    <property type="match status" value="1"/>
</dbReference>
<dbReference type="RefSeq" id="WP_148590666.1">
    <property type="nucleotide sequence ID" value="NZ_CP042997.1"/>
</dbReference>
<organism evidence="1 2">
    <name type="scientific">Aquisphaera giovannonii</name>
    <dbReference type="NCBI Taxonomy" id="406548"/>
    <lineage>
        <taxon>Bacteria</taxon>
        <taxon>Pseudomonadati</taxon>
        <taxon>Planctomycetota</taxon>
        <taxon>Planctomycetia</taxon>
        <taxon>Isosphaerales</taxon>
        <taxon>Isosphaeraceae</taxon>
        <taxon>Aquisphaera</taxon>
    </lineage>
</organism>
<keyword evidence="1" id="KW-0456">Lyase</keyword>